<evidence type="ECO:0000313" key="1">
    <source>
        <dbReference type="EMBL" id="RHW42738.1"/>
    </source>
</evidence>
<evidence type="ECO:0000313" key="2">
    <source>
        <dbReference type="Proteomes" id="UP000284416"/>
    </source>
</evidence>
<proteinExistence type="predicted"/>
<dbReference type="Proteomes" id="UP000284416">
    <property type="component" value="Unassembled WGS sequence"/>
</dbReference>
<dbReference type="InterPro" id="IPR036689">
    <property type="entry name" value="ESAT-6-like_sf"/>
</dbReference>
<dbReference type="AlphaFoldDB" id="A0A417YY88"/>
<dbReference type="Gene3D" id="1.10.287.1060">
    <property type="entry name" value="ESAT-6-like"/>
    <property type="match status" value="1"/>
</dbReference>
<dbReference type="OrthoDB" id="1911041at2"/>
<sequence>MAGIIKVNTAQVSDIANTIERLNTQLAEELRTSQATVKNLTNTWEGEAAQATVSSYDAFASKFFQTYYDILDNYVKFLRVNVDQGYFETETANVNLADAFK</sequence>
<dbReference type="SUPFAM" id="SSF140453">
    <property type="entry name" value="EsxAB dimer-like"/>
    <property type="match status" value="1"/>
</dbReference>
<gene>
    <name evidence="1" type="ORF">D1B31_03900</name>
</gene>
<dbReference type="Pfam" id="PF06013">
    <property type="entry name" value="WXG100"/>
    <property type="match status" value="1"/>
</dbReference>
<dbReference type="EMBL" id="QWEG01000002">
    <property type="protein sequence ID" value="RHW42738.1"/>
    <property type="molecule type" value="Genomic_DNA"/>
</dbReference>
<keyword evidence="2" id="KW-1185">Reference proteome</keyword>
<dbReference type="RefSeq" id="WP_118919434.1">
    <property type="nucleotide sequence ID" value="NZ_QWEG01000002.1"/>
</dbReference>
<dbReference type="InterPro" id="IPR010310">
    <property type="entry name" value="T7SS_ESAT-6-like"/>
</dbReference>
<accession>A0A417YY88</accession>
<organism evidence="1 2">
    <name type="scientific">Neobacillus notoginsengisoli</name>
    <dbReference type="NCBI Taxonomy" id="1578198"/>
    <lineage>
        <taxon>Bacteria</taxon>
        <taxon>Bacillati</taxon>
        <taxon>Bacillota</taxon>
        <taxon>Bacilli</taxon>
        <taxon>Bacillales</taxon>
        <taxon>Bacillaceae</taxon>
        <taxon>Neobacillus</taxon>
    </lineage>
</organism>
<reference evidence="1 2" key="1">
    <citation type="journal article" date="2017" name="Int. J. Syst. Evol. Microbiol.">
        <title>Bacillus notoginsengisoli sp. nov., a novel bacterium isolated from the rhizosphere of Panax notoginseng.</title>
        <authorList>
            <person name="Zhang M.Y."/>
            <person name="Cheng J."/>
            <person name="Cai Y."/>
            <person name="Zhang T.Y."/>
            <person name="Wu Y.Y."/>
            <person name="Manikprabhu D."/>
            <person name="Li W.J."/>
            <person name="Zhang Y.X."/>
        </authorList>
    </citation>
    <scope>NUCLEOTIDE SEQUENCE [LARGE SCALE GENOMIC DNA]</scope>
    <source>
        <strain evidence="1 2">JCM 30743</strain>
    </source>
</reference>
<protein>
    <submittedName>
        <fullName evidence="1">WXG100 family type VII secretion target</fullName>
    </submittedName>
</protein>
<name>A0A417YY88_9BACI</name>
<comment type="caution">
    <text evidence="1">The sequence shown here is derived from an EMBL/GenBank/DDBJ whole genome shotgun (WGS) entry which is preliminary data.</text>
</comment>